<dbReference type="SUPFAM" id="SSF53474">
    <property type="entry name" value="alpha/beta-Hydrolases"/>
    <property type="match status" value="1"/>
</dbReference>
<keyword evidence="6" id="KW-0809">Transit peptide</keyword>
<feature type="region of interest" description="Disordered" evidence="9">
    <location>
        <begin position="434"/>
        <end position="458"/>
    </location>
</feature>
<keyword evidence="8" id="KW-0443">Lipid metabolism</keyword>
<evidence type="ECO:0000256" key="7">
    <source>
        <dbReference type="ARBA" id="ARBA00022963"/>
    </source>
</evidence>
<dbReference type="PANTHER" id="PTHR31403">
    <property type="entry name" value="PHOSPHOLIPASE A1-IBETA2, CHLOROPLASTIC"/>
    <property type="match status" value="1"/>
</dbReference>
<dbReference type="InterPro" id="IPR029058">
    <property type="entry name" value="AB_hydrolase_fold"/>
</dbReference>
<evidence type="ECO:0000313" key="11">
    <source>
        <dbReference type="EMBL" id="RVW84472.1"/>
    </source>
</evidence>
<evidence type="ECO:0000256" key="1">
    <source>
        <dbReference type="ARBA" id="ARBA00004229"/>
    </source>
</evidence>
<comment type="similarity">
    <text evidence="2">Belongs to the AB hydrolase superfamily. Lipase family.</text>
</comment>
<dbReference type="PANTHER" id="PTHR31403:SF54">
    <property type="entry name" value="PHOSPHOLIPASE A(1) DAD1, CHLOROPLASTIC"/>
    <property type="match status" value="1"/>
</dbReference>
<comment type="caution">
    <text evidence="11">The sequence shown here is derived from an EMBL/GenBank/DDBJ whole genome shotgun (WGS) entry which is preliminary data.</text>
</comment>
<dbReference type="GO" id="GO:0016042">
    <property type="term" value="P:lipid catabolic process"/>
    <property type="evidence" value="ECO:0007669"/>
    <property type="project" value="UniProtKB-KW"/>
</dbReference>
<dbReference type="Proteomes" id="UP000288805">
    <property type="component" value="Unassembled WGS sequence"/>
</dbReference>
<dbReference type="InterPro" id="IPR002921">
    <property type="entry name" value="Fungal_lipase-type"/>
</dbReference>
<evidence type="ECO:0000256" key="9">
    <source>
        <dbReference type="SAM" id="MobiDB-lite"/>
    </source>
</evidence>
<evidence type="ECO:0000256" key="3">
    <source>
        <dbReference type="ARBA" id="ARBA00022528"/>
    </source>
</evidence>
<reference evidence="11 12" key="1">
    <citation type="journal article" date="2018" name="PLoS Genet.">
        <title>Population sequencing reveals clonal diversity and ancestral inbreeding in the grapevine cultivar Chardonnay.</title>
        <authorList>
            <person name="Roach M.J."/>
            <person name="Johnson D.L."/>
            <person name="Bohlmann J."/>
            <person name="van Vuuren H.J."/>
            <person name="Jones S.J."/>
            <person name="Pretorius I.S."/>
            <person name="Schmidt S.A."/>
            <person name="Borneman A.R."/>
        </authorList>
    </citation>
    <scope>NUCLEOTIDE SEQUENCE [LARGE SCALE GENOMIC DNA]</scope>
    <source>
        <strain evidence="12">cv. Chardonnay</strain>
        <tissue evidence="11">Leaf</tissue>
    </source>
</reference>
<evidence type="ECO:0000256" key="2">
    <source>
        <dbReference type="ARBA" id="ARBA00010701"/>
    </source>
</evidence>
<gene>
    <name evidence="11" type="primary">DAD1_2</name>
    <name evidence="11" type="ORF">CK203_041228</name>
</gene>
<proteinExistence type="inferred from homology"/>
<organism evidence="11 12">
    <name type="scientific">Vitis vinifera</name>
    <name type="common">Grape</name>
    <dbReference type="NCBI Taxonomy" id="29760"/>
    <lineage>
        <taxon>Eukaryota</taxon>
        <taxon>Viridiplantae</taxon>
        <taxon>Streptophyta</taxon>
        <taxon>Embryophyta</taxon>
        <taxon>Tracheophyta</taxon>
        <taxon>Spermatophyta</taxon>
        <taxon>Magnoliopsida</taxon>
        <taxon>eudicotyledons</taxon>
        <taxon>Gunneridae</taxon>
        <taxon>Pentapetalae</taxon>
        <taxon>rosids</taxon>
        <taxon>Vitales</taxon>
        <taxon>Vitaceae</taxon>
        <taxon>Viteae</taxon>
        <taxon>Vitis</taxon>
    </lineage>
</organism>
<evidence type="ECO:0000256" key="5">
    <source>
        <dbReference type="ARBA" id="ARBA00022801"/>
    </source>
</evidence>
<name>A0A438HJ36_VITVI</name>
<dbReference type="EMBL" id="QGNW01000215">
    <property type="protein sequence ID" value="RVW84472.1"/>
    <property type="molecule type" value="Genomic_DNA"/>
</dbReference>
<keyword evidence="4" id="KW-0934">Plastid</keyword>
<evidence type="ECO:0000313" key="12">
    <source>
        <dbReference type="Proteomes" id="UP000288805"/>
    </source>
</evidence>
<dbReference type="Gene3D" id="3.40.50.1820">
    <property type="entry name" value="alpha/beta hydrolase"/>
    <property type="match status" value="2"/>
</dbReference>
<dbReference type="Pfam" id="PF01764">
    <property type="entry name" value="Lipase_3"/>
    <property type="match status" value="1"/>
</dbReference>
<keyword evidence="3" id="KW-0150">Chloroplast</keyword>
<dbReference type="AlphaFoldDB" id="A0A438HJ36"/>
<dbReference type="GO" id="GO:0008970">
    <property type="term" value="F:phospholipase A1 activity"/>
    <property type="evidence" value="ECO:0007669"/>
    <property type="project" value="UniProtKB-ARBA"/>
</dbReference>
<evidence type="ECO:0000259" key="10">
    <source>
        <dbReference type="Pfam" id="PF01764"/>
    </source>
</evidence>
<keyword evidence="5" id="KW-0378">Hydrolase</keyword>
<dbReference type="CDD" id="cd00519">
    <property type="entry name" value="Lipase_3"/>
    <property type="match status" value="1"/>
</dbReference>
<comment type="subcellular location">
    <subcellularLocation>
        <location evidence="1">Plastid</location>
        <location evidence="1">Chloroplast</location>
    </subcellularLocation>
</comment>
<evidence type="ECO:0000256" key="4">
    <source>
        <dbReference type="ARBA" id="ARBA00022640"/>
    </source>
</evidence>
<feature type="domain" description="Fungal lipase-type" evidence="10">
    <location>
        <begin position="141"/>
        <end position="237"/>
    </location>
</feature>
<evidence type="ECO:0000256" key="8">
    <source>
        <dbReference type="ARBA" id="ARBA00023098"/>
    </source>
</evidence>
<evidence type="ECO:0000256" key="6">
    <source>
        <dbReference type="ARBA" id="ARBA00022946"/>
    </source>
</evidence>
<dbReference type="GO" id="GO:0009507">
    <property type="term" value="C:chloroplast"/>
    <property type="evidence" value="ECO:0007669"/>
    <property type="project" value="UniProtKB-SubCell"/>
</dbReference>
<accession>A0A438HJ36</accession>
<sequence length="458" mass="50526">MEYQGIRNWDGLLDPLDDKLRCEILRYGDFVDATYKALTSTPLLLPMHLPLPKNFILDGAGLPNTGYRPTRNLRATSGIQLPRWIKKASSWVATESSWIGYVAVCQDKEEIARLGRRDVCPFRLYGGERIPQLVHFQNSHVTQLQDLVREEVASLLQSYGDEPLSLTITGHSLGAALAILTAYDIKTTFSRAPLVTVVSFGGPRVGNRNFRCQLERQGTKILRIVNSDDLITKVPGFVIDDNGVAGDHDVRVSGLPAGYQSAWLTHNGCYADVGRELRLRSRDSPYLGSINVATCHDLRTYLHLVDGFVSSKCPFRPMIKKVINPTAHRRLGCRFIPKMSIHAYSKLKLIPAKYGGCALSGLARKEEILALKKGGSCSVGKDGVSRADKHIDEIALHATTFTHTATAPARPQPHRPVFVGATPAHAATLLRHSPNPAPSIPSPTGRFLRNDQITLRHP</sequence>
<keyword evidence="7" id="KW-0442">Lipid degradation</keyword>
<protein>
    <submittedName>
        <fullName evidence="11">Phospholipase A(1) DAD1, chloroplastic</fullName>
    </submittedName>
</protein>
<dbReference type="GO" id="GO:0047714">
    <property type="term" value="F:galactolipase activity"/>
    <property type="evidence" value="ECO:0007669"/>
    <property type="project" value="UniProtKB-ARBA"/>
</dbReference>